<sequence length="161" mass="17743">MSSVNVESAVDGDQAKMELRRPPVTPEQTEEIERPRHVIAGENEWNRLLLLLRVLALIFLCFACFLFTRFVLHNGWTSLIDKASSDRSPRSACLTMDEANLCTTWVNYDSRYLPNGASADLANFSMSCAKNGGRSEFKDLTTDDGVVFICVSGRASGASAS</sequence>
<dbReference type="Proteomes" id="UP000193986">
    <property type="component" value="Unassembled WGS sequence"/>
</dbReference>
<feature type="region of interest" description="Disordered" evidence="1">
    <location>
        <begin position="1"/>
        <end position="29"/>
    </location>
</feature>
<gene>
    <name evidence="3" type="ORF">BCR39DRAFT_560937</name>
</gene>
<feature type="transmembrane region" description="Helical" evidence="2">
    <location>
        <begin position="50"/>
        <end position="72"/>
    </location>
</feature>
<evidence type="ECO:0000256" key="2">
    <source>
        <dbReference type="SAM" id="Phobius"/>
    </source>
</evidence>
<protein>
    <submittedName>
        <fullName evidence="3">Uncharacterized protein</fullName>
    </submittedName>
</protein>
<evidence type="ECO:0000313" key="4">
    <source>
        <dbReference type="Proteomes" id="UP000193986"/>
    </source>
</evidence>
<evidence type="ECO:0000256" key="1">
    <source>
        <dbReference type="SAM" id="MobiDB-lite"/>
    </source>
</evidence>
<evidence type="ECO:0000313" key="3">
    <source>
        <dbReference type="EMBL" id="ORY25619.1"/>
    </source>
</evidence>
<dbReference type="AlphaFoldDB" id="A0A1Y2AST0"/>
<keyword evidence="4" id="KW-1185">Reference proteome</keyword>
<accession>A0A1Y2AST0</accession>
<name>A0A1Y2AST0_9TREE</name>
<keyword evidence="2" id="KW-0472">Membrane</keyword>
<proteinExistence type="predicted"/>
<reference evidence="3 4" key="1">
    <citation type="submission" date="2016-07" db="EMBL/GenBank/DDBJ databases">
        <title>Pervasive Adenine N6-methylation of Active Genes in Fungi.</title>
        <authorList>
            <consortium name="DOE Joint Genome Institute"/>
            <person name="Mondo S.J."/>
            <person name="Dannebaum R.O."/>
            <person name="Kuo R.C."/>
            <person name="Labutti K."/>
            <person name="Haridas S."/>
            <person name="Kuo A."/>
            <person name="Salamov A."/>
            <person name="Ahrendt S.R."/>
            <person name="Lipzen A."/>
            <person name="Sullivan W."/>
            <person name="Andreopoulos W.B."/>
            <person name="Clum A."/>
            <person name="Lindquist E."/>
            <person name="Daum C."/>
            <person name="Ramamoorthy G.K."/>
            <person name="Gryganskyi A."/>
            <person name="Culley D."/>
            <person name="Magnuson J.K."/>
            <person name="James T.Y."/>
            <person name="O'Malley M.A."/>
            <person name="Stajich J.E."/>
            <person name="Spatafora J.W."/>
            <person name="Visel A."/>
            <person name="Grigoriev I.V."/>
        </authorList>
    </citation>
    <scope>NUCLEOTIDE SEQUENCE [LARGE SCALE GENOMIC DNA]</scope>
    <source>
        <strain evidence="3 4">68-887.2</strain>
    </source>
</reference>
<comment type="caution">
    <text evidence="3">The sequence shown here is derived from an EMBL/GenBank/DDBJ whole genome shotgun (WGS) entry which is preliminary data.</text>
</comment>
<keyword evidence="2" id="KW-1133">Transmembrane helix</keyword>
<dbReference type="InParanoid" id="A0A1Y2AST0"/>
<keyword evidence="2" id="KW-0812">Transmembrane</keyword>
<dbReference type="EMBL" id="MCFC01000055">
    <property type="protein sequence ID" value="ORY25619.1"/>
    <property type="molecule type" value="Genomic_DNA"/>
</dbReference>
<organism evidence="3 4">
    <name type="scientific">Naematelia encephala</name>
    <dbReference type="NCBI Taxonomy" id="71784"/>
    <lineage>
        <taxon>Eukaryota</taxon>
        <taxon>Fungi</taxon>
        <taxon>Dikarya</taxon>
        <taxon>Basidiomycota</taxon>
        <taxon>Agaricomycotina</taxon>
        <taxon>Tremellomycetes</taxon>
        <taxon>Tremellales</taxon>
        <taxon>Naemateliaceae</taxon>
        <taxon>Naematelia</taxon>
    </lineage>
</organism>
<dbReference type="OrthoDB" id="3918888at2759"/>